<dbReference type="InterPro" id="IPR036864">
    <property type="entry name" value="Zn2-C6_fun-type_DNA-bd_sf"/>
</dbReference>
<organism evidence="3 4">
    <name type="scientific">Candida boidinii</name>
    <name type="common">Yeast</name>
    <dbReference type="NCBI Taxonomy" id="5477"/>
    <lineage>
        <taxon>Eukaryota</taxon>
        <taxon>Fungi</taxon>
        <taxon>Dikarya</taxon>
        <taxon>Ascomycota</taxon>
        <taxon>Saccharomycotina</taxon>
        <taxon>Pichiomycetes</taxon>
        <taxon>Pichiales</taxon>
        <taxon>Pichiaceae</taxon>
        <taxon>Ogataea</taxon>
        <taxon>Ogataea/Candida clade</taxon>
    </lineage>
</organism>
<feature type="domain" description="Zn(2)-C6 fungal-type" evidence="2">
    <location>
        <begin position="114"/>
        <end position="144"/>
    </location>
</feature>
<dbReference type="GO" id="GO:0000981">
    <property type="term" value="F:DNA-binding transcription factor activity, RNA polymerase II-specific"/>
    <property type="evidence" value="ECO:0007669"/>
    <property type="project" value="InterPro"/>
</dbReference>
<protein>
    <submittedName>
        <fullName evidence="3">Unnamed protein product</fullName>
    </submittedName>
</protein>
<reference evidence="3" key="1">
    <citation type="submission" date="2023-04" db="EMBL/GenBank/DDBJ databases">
        <title>Candida boidinii NBRC 10035.</title>
        <authorList>
            <person name="Ichikawa N."/>
            <person name="Sato H."/>
            <person name="Tonouchi N."/>
        </authorList>
    </citation>
    <scope>NUCLEOTIDE SEQUENCE</scope>
    <source>
        <strain evidence="3">NBRC 10035</strain>
    </source>
</reference>
<name>A0A9W6SVZ0_CANBO</name>
<dbReference type="AlphaFoldDB" id="A0A9W6SVZ0"/>
<feature type="region of interest" description="Disordered" evidence="1">
    <location>
        <begin position="23"/>
        <end position="62"/>
    </location>
</feature>
<keyword evidence="4" id="KW-1185">Reference proteome</keyword>
<feature type="compositionally biased region" description="Low complexity" evidence="1">
    <location>
        <begin position="309"/>
        <end position="343"/>
    </location>
</feature>
<dbReference type="PROSITE" id="PS50048">
    <property type="entry name" value="ZN2_CY6_FUNGAL_2"/>
    <property type="match status" value="1"/>
</dbReference>
<evidence type="ECO:0000313" key="4">
    <source>
        <dbReference type="Proteomes" id="UP001165120"/>
    </source>
</evidence>
<dbReference type="Proteomes" id="UP001165120">
    <property type="component" value="Unassembled WGS sequence"/>
</dbReference>
<feature type="region of interest" description="Disordered" evidence="1">
    <location>
        <begin position="279"/>
        <end position="343"/>
    </location>
</feature>
<feature type="region of interest" description="Disordered" evidence="1">
    <location>
        <begin position="372"/>
        <end position="400"/>
    </location>
</feature>
<evidence type="ECO:0000259" key="2">
    <source>
        <dbReference type="PROSITE" id="PS50048"/>
    </source>
</evidence>
<feature type="compositionally biased region" description="Polar residues" evidence="1">
    <location>
        <begin position="462"/>
        <end position="480"/>
    </location>
</feature>
<evidence type="ECO:0000313" key="3">
    <source>
        <dbReference type="EMBL" id="GME67734.1"/>
    </source>
</evidence>
<dbReference type="InterPro" id="IPR001138">
    <property type="entry name" value="Zn2Cys6_DnaBD"/>
</dbReference>
<feature type="compositionally biased region" description="Low complexity" evidence="1">
    <location>
        <begin position="526"/>
        <end position="538"/>
    </location>
</feature>
<sequence length="554" mass="60391">MFSTFDNKLSAIETRRVKVSNKIKNEPNNKITNNTNNNGSNKPVVANGSSPSGPNSSSTNITNKNIDFKSSNIVCNNINGNNKDTKSNTTATSFKIPIIKNKSFVGITSRSKFGCTNCRSKKKKCDEVYPICGLCSKKGVICTWNEKRSSKDKLNFDLKALQNSHEMIKNINKAKLIAEEQKKIKKLEQKQKQKEKQNKNDNKNGQSSSYTPTTKNSGSNLNNEVISQQTSSSNVLNNSNKRLKSTSTASEPKNKRAKNTNDSSSKIKFVMTELVGNSTDSIESVSVKKSSSLPLTSSTRESQSDVDMSRSQSTTTSASASSSASSSASDAPSSSSSTSSDDLIPFEPFISPSSFLLSPNFLSYKDNGANANNNNKNITENNSNTEKNNSNNSNNSSGPIIDENIEEILPITTTSPRSDDTPTSSLKNLLKLATNGNASDLFSFSPSSFFNDNQMHFSPVSQLFKSGENSPSDHITSILLNNGKTNNNEDNTSTIRHDLSPNVPFILDKSYDKSNNSQEDDEYDEYSSSSNNNTSDGSLKNSIDFPALDESQLI</sequence>
<dbReference type="SMART" id="SM00066">
    <property type="entry name" value="GAL4"/>
    <property type="match status" value="1"/>
</dbReference>
<dbReference type="Pfam" id="PF00172">
    <property type="entry name" value="Zn_clus"/>
    <property type="match status" value="1"/>
</dbReference>
<feature type="compositionally biased region" description="Low complexity" evidence="1">
    <location>
        <begin position="372"/>
        <end position="398"/>
    </location>
</feature>
<dbReference type="PROSITE" id="PS00463">
    <property type="entry name" value="ZN2_CY6_FUNGAL_1"/>
    <property type="match status" value="1"/>
</dbReference>
<feature type="compositionally biased region" description="Polar residues" evidence="1">
    <location>
        <begin position="205"/>
        <end position="251"/>
    </location>
</feature>
<dbReference type="Gene3D" id="4.10.240.10">
    <property type="entry name" value="Zn(2)-C6 fungal-type DNA-binding domain"/>
    <property type="match status" value="1"/>
</dbReference>
<feature type="region of interest" description="Disordered" evidence="1">
    <location>
        <begin position="462"/>
        <end position="554"/>
    </location>
</feature>
<feature type="compositionally biased region" description="Low complexity" evidence="1">
    <location>
        <begin position="481"/>
        <end position="491"/>
    </location>
</feature>
<dbReference type="GO" id="GO:0008270">
    <property type="term" value="F:zinc ion binding"/>
    <property type="evidence" value="ECO:0007669"/>
    <property type="project" value="InterPro"/>
</dbReference>
<dbReference type="CDD" id="cd00067">
    <property type="entry name" value="GAL4"/>
    <property type="match status" value="1"/>
</dbReference>
<accession>A0A9W6SVZ0</accession>
<dbReference type="SUPFAM" id="SSF57701">
    <property type="entry name" value="Zn2/Cys6 DNA-binding domain"/>
    <property type="match status" value="1"/>
</dbReference>
<evidence type="ECO:0000256" key="1">
    <source>
        <dbReference type="SAM" id="MobiDB-lite"/>
    </source>
</evidence>
<feature type="region of interest" description="Disordered" evidence="1">
    <location>
        <begin position="187"/>
        <end position="264"/>
    </location>
</feature>
<gene>
    <name evidence="3" type="ORF">Cboi02_000110800</name>
</gene>
<feature type="compositionally biased region" description="Basic and acidic residues" evidence="1">
    <location>
        <begin position="187"/>
        <end position="202"/>
    </location>
</feature>
<dbReference type="EMBL" id="BSXN01000240">
    <property type="protein sequence ID" value="GME67734.1"/>
    <property type="molecule type" value="Genomic_DNA"/>
</dbReference>
<feature type="compositionally biased region" description="Low complexity" evidence="1">
    <location>
        <begin position="281"/>
        <end position="301"/>
    </location>
</feature>
<proteinExistence type="predicted"/>
<comment type="caution">
    <text evidence="3">The sequence shown here is derived from an EMBL/GenBank/DDBJ whole genome shotgun (WGS) entry which is preliminary data.</text>
</comment>